<dbReference type="InterPro" id="IPR003607">
    <property type="entry name" value="HD/PDEase_dom"/>
</dbReference>
<evidence type="ECO:0000259" key="4">
    <source>
        <dbReference type="PROSITE" id="PS50887"/>
    </source>
</evidence>
<dbReference type="Pfam" id="PF08448">
    <property type="entry name" value="PAS_4"/>
    <property type="match status" value="1"/>
</dbReference>
<keyword evidence="7" id="KW-1185">Reference proteome</keyword>
<evidence type="ECO:0000259" key="3">
    <source>
        <dbReference type="PROSITE" id="PS50113"/>
    </source>
</evidence>
<dbReference type="PANTHER" id="PTHR43155:SF2">
    <property type="entry name" value="CYCLIC DI-GMP PHOSPHODIESTERASE PA4108"/>
    <property type="match status" value="1"/>
</dbReference>
<dbReference type="PROSITE" id="PS50112">
    <property type="entry name" value="PAS"/>
    <property type="match status" value="3"/>
</dbReference>
<dbReference type="PROSITE" id="PS50887">
    <property type="entry name" value="GGDEF"/>
    <property type="match status" value="1"/>
</dbReference>
<dbReference type="InterPro" id="IPR013656">
    <property type="entry name" value="PAS_4"/>
</dbReference>
<dbReference type="EMBL" id="CP019698">
    <property type="protein sequence ID" value="AQS60002.1"/>
    <property type="molecule type" value="Genomic_DNA"/>
</dbReference>
<dbReference type="Pfam" id="PF08447">
    <property type="entry name" value="PAS_3"/>
    <property type="match status" value="1"/>
</dbReference>
<dbReference type="InterPro" id="IPR000700">
    <property type="entry name" value="PAS-assoc_C"/>
</dbReference>
<feature type="domain" description="PAC" evidence="3">
    <location>
        <begin position="377"/>
        <end position="429"/>
    </location>
</feature>
<dbReference type="Gene3D" id="3.30.450.20">
    <property type="entry name" value="PAS domain"/>
    <property type="match status" value="3"/>
</dbReference>
<evidence type="ECO:0000313" key="7">
    <source>
        <dbReference type="Proteomes" id="UP000189464"/>
    </source>
</evidence>
<evidence type="ECO:0000259" key="2">
    <source>
        <dbReference type="PROSITE" id="PS50112"/>
    </source>
</evidence>
<dbReference type="SMART" id="SM00086">
    <property type="entry name" value="PAC"/>
    <property type="match status" value="2"/>
</dbReference>
<accession>A0A1S6IZ05</accession>
<feature type="domain" description="PAS" evidence="2">
    <location>
        <begin position="16"/>
        <end position="71"/>
    </location>
</feature>
<dbReference type="PROSITE" id="PS50113">
    <property type="entry name" value="PAC"/>
    <property type="match status" value="1"/>
</dbReference>
<protein>
    <submittedName>
        <fullName evidence="6">Uncharacterized protein</fullName>
    </submittedName>
</protein>
<organism evidence="6 7">
    <name type="scientific">Desulforamulus ferrireducens</name>
    <dbReference type="NCBI Taxonomy" id="1833852"/>
    <lineage>
        <taxon>Bacteria</taxon>
        <taxon>Bacillati</taxon>
        <taxon>Bacillota</taxon>
        <taxon>Clostridia</taxon>
        <taxon>Eubacteriales</taxon>
        <taxon>Peptococcaceae</taxon>
        <taxon>Desulforamulus</taxon>
    </lineage>
</organism>
<dbReference type="InterPro" id="IPR013655">
    <property type="entry name" value="PAS_fold_3"/>
</dbReference>
<dbReference type="CDD" id="cd00077">
    <property type="entry name" value="HDc"/>
    <property type="match status" value="1"/>
</dbReference>
<dbReference type="Pfam" id="PF00990">
    <property type="entry name" value="GGDEF"/>
    <property type="match status" value="1"/>
</dbReference>
<dbReference type="NCBIfam" id="TIGR00229">
    <property type="entry name" value="sensory_box"/>
    <property type="match status" value="3"/>
</dbReference>
<dbReference type="InterPro" id="IPR001610">
    <property type="entry name" value="PAC"/>
</dbReference>
<name>A0A1S6IZ05_9FIRM</name>
<dbReference type="SMART" id="SM00471">
    <property type="entry name" value="HDc"/>
    <property type="match status" value="1"/>
</dbReference>
<dbReference type="InterPro" id="IPR035965">
    <property type="entry name" value="PAS-like_dom_sf"/>
</dbReference>
<sequence length="773" mass="88430">MPVSYANPFMDSRYIFIILDETGRILEVNGAAQKAYGYSLEEFLGLTIYDLHAPATTVEIFQHLQQANKGILFETLHRRKDQSTFPVEVAANRFLTGENTLILCIIRDISHRKDRELSLKLSQEELMATIEELSAANEQLVATEEELRHQYDELQRSRDELATLYQQQSDIIEFLPDATFILDREQRVIAWNRAIEEMTGVSKEEIIGRGDYAYSIPFYGQPKPGLVGLFTSNNLEQGQYQKVKRLGNTITAEAFAPALYGGKGAYLQLKTSLLTNAQGETIAAIESIRDITETKLAHKALVESEARFRSLAENAMDMIYRIDFQPIPHFSYINAAAEKITGYRPEEFYNDINVHRRGIHPEDWPLVASVLEGEFNPKATIRWRHQDGHLVWLEVFRVPVYDHAGKLVAIQGIARDINERKKLEEKLLYLSQHDIVTGLHSRSFFEEEMARLEGRASNVGLIMIDLDGLKLINDTFGHKAGDQMLIEVANILRGHFKDNLGLARIGGDEFAILLTNCTKEDLTEHARQIKKLIKQYNNNYPERPPLSLSIGFALREHNEKNMSQLFTEADNSMYREKLHRDTSSRSSIVTAMMKALETRDFITEGHGERMELLLKKVGKRLGLTGSQICDLRLFAQFHDIGKVGIPDKILFKPGPLTEDERKEMQRHSELGYRIAQAAPELLPIADWILKHHEWWNGKGYPLGLKGEEIPLECRILAIADAYDAMCNDRPYRKALPHDTIIQELRRFAGVQFDPQLVELMIEIIEEIHNKEIH</sequence>
<dbReference type="InterPro" id="IPR000160">
    <property type="entry name" value="GGDEF_dom"/>
</dbReference>
<dbReference type="InterPro" id="IPR037522">
    <property type="entry name" value="HD_GYP_dom"/>
</dbReference>
<dbReference type="SUPFAM" id="SSF109604">
    <property type="entry name" value="HD-domain/PDEase-like"/>
    <property type="match status" value="1"/>
</dbReference>
<dbReference type="STRING" id="1833852.B0537_13520"/>
<proteinExistence type="predicted"/>
<evidence type="ECO:0000259" key="5">
    <source>
        <dbReference type="PROSITE" id="PS51832"/>
    </source>
</evidence>
<feature type="domain" description="GGDEF" evidence="4">
    <location>
        <begin position="457"/>
        <end position="593"/>
    </location>
</feature>
<dbReference type="Pfam" id="PF13426">
    <property type="entry name" value="PAS_9"/>
    <property type="match status" value="1"/>
</dbReference>
<keyword evidence="1" id="KW-0175">Coiled coil</keyword>
<dbReference type="SMART" id="SM00091">
    <property type="entry name" value="PAS"/>
    <property type="match status" value="3"/>
</dbReference>
<dbReference type="AlphaFoldDB" id="A0A1S6IZ05"/>
<dbReference type="Gene3D" id="1.10.3210.10">
    <property type="entry name" value="Hypothetical protein af1432"/>
    <property type="match status" value="1"/>
</dbReference>
<dbReference type="PANTHER" id="PTHR43155">
    <property type="entry name" value="CYCLIC DI-GMP PHOSPHODIESTERASE PA4108-RELATED"/>
    <property type="match status" value="1"/>
</dbReference>
<feature type="domain" description="HD-GYP" evidence="5">
    <location>
        <begin position="581"/>
        <end position="773"/>
    </location>
</feature>
<dbReference type="SMART" id="SM00267">
    <property type="entry name" value="GGDEF"/>
    <property type="match status" value="1"/>
</dbReference>
<feature type="domain" description="PAS" evidence="2">
    <location>
        <begin position="304"/>
        <end position="378"/>
    </location>
</feature>
<dbReference type="KEGG" id="dfg:B0537_13520"/>
<dbReference type="InterPro" id="IPR029787">
    <property type="entry name" value="Nucleotide_cyclase"/>
</dbReference>
<evidence type="ECO:0000313" key="6">
    <source>
        <dbReference type="EMBL" id="AQS60002.1"/>
    </source>
</evidence>
<dbReference type="SUPFAM" id="SSF55073">
    <property type="entry name" value="Nucleotide cyclase"/>
    <property type="match status" value="1"/>
</dbReference>
<dbReference type="SUPFAM" id="SSF55785">
    <property type="entry name" value="PYP-like sensor domain (PAS domain)"/>
    <property type="match status" value="3"/>
</dbReference>
<feature type="coiled-coil region" evidence="1">
    <location>
        <begin position="119"/>
        <end position="164"/>
    </location>
</feature>
<dbReference type="CDD" id="cd01949">
    <property type="entry name" value="GGDEF"/>
    <property type="match status" value="1"/>
</dbReference>
<dbReference type="Pfam" id="PF13487">
    <property type="entry name" value="HD_5"/>
    <property type="match status" value="1"/>
</dbReference>
<dbReference type="CDD" id="cd00130">
    <property type="entry name" value="PAS"/>
    <property type="match status" value="3"/>
</dbReference>
<dbReference type="InterPro" id="IPR043128">
    <property type="entry name" value="Rev_trsase/Diguanyl_cyclase"/>
</dbReference>
<feature type="domain" description="PAS" evidence="2">
    <location>
        <begin position="164"/>
        <end position="209"/>
    </location>
</feature>
<dbReference type="NCBIfam" id="TIGR00254">
    <property type="entry name" value="GGDEF"/>
    <property type="match status" value="1"/>
</dbReference>
<gene>
    <name evidence="6" type="ORF">B0537_13520</name>
</gene>
<dbReference type="Gene3D" id="3.30.70.270">
    <property type="match status" value="1"/>
</dbReference>
<dbReference type="Proteomes" id="UP000189464">
    <property type="component" value="Chromosome"/>
</dbReference>
<reference evidence="6 7" key="1">
    <citation type="journal article" date="2016" name="Int. J. Syst. Evol. Microbiol.">
        <title>Desulfotomaculum ferrireducens sp. nov., a moderately thermophilic sulfate-reducing and dissimilatory Fe(III)-reducing bacterium isolated from compost.</title>
        <authorList>
            <person name="Yang G."/>
            <person name="Guo J."/>
            <person name="Zhuang L."/>
            <person name="Yuan Y."/>
            <person name="Zhou S."/>
        </authorList>
    </citation>
    <scope>NUCLEOTIDE SEQUENCE [LARGE SCALE GENOMIC DNA]</scope>
    <source>
        <strain evidence="6 7">GSS09</strain>
    </source>
</reference>
<evidence type="ECO:0000256" key="1">
    <source>
        <dbReference type="SAM" id="Coils"/>
    </source>
</evidence>
<dbReference type="PROSITE" id="PS51832">
    <property type="entry name" value="HD_GYP"/>
    <property type="match status" value="1"/>
</dbReference>
<dbReference type="InterPro" id="IPR000014">
    <property type="entry name" value="PAS"/>
</dbReference>